<gene>
    <name evidence="10" type="ORF">EOW66_00970</name>
</gene>
<dbReference type="InterPro" id="IPR017896">
    <property type="entry name" value="4Fe4S_Fe-S-bd"/>
</dbReference>
<dbReference type="Gene3D" id="3.30.70.20">
    <property type="match status" value="1"/>
</dbReference>
<evidence type="ECO:0000256" key="7">
    <source>
        <dbReference type="ARBA" id="ARBA00023014"/>
    </source>
</evidence>
<dbReference type="PANTHER" id="PTHR43687:SF6">
    <property type="entry name" value="L-ASPARTATE SEMIALDEHYDE SULFURTRANSFERASE IRON-SULFUR SUBUNIT"/>
    <property type="match status" value="1"/>
</dbReference>
<protein>
    <submittedName>
        <fullName evidence="10">4Fe-4S dicluster domain-containing protein</fullName>
    </submittedName>
</protein>
<keyword evidence="3" id="KW-0479">Metal-binding</keyword>
<dbReference type="Proteomes" id="UP000288071">
    <property type="component" value="Unassembled WGS sequence"/>
</dbReference>
<sequence>MIELVSPDRCVRCDLCFKVCPMDVFDRAEDGLPVIARKEDCQTCFLCEAHCPTDALYVAAERRPAPTPAEAELAERQLLGSYRARLGWGKGRRPPRSFDEALALSQRPEAAAGVSPAGAQPGAQPRKEAYHG</sequence>
<evidence type="ECO:0000256" key="8">
    <source>
        <dbReference type="SAM" id="MobiDB-lite"/>
    </source>
</evidence>
<dbReference type="EMBL" id="SAVA01000001">
    <property type="protein sequence ID" value="RWR54672.1"/>
    <property type="molecule type" value="Genomic_DNA"/>
</dbReference>
<evidence type="ECO:0000256" key="1">
    <source>
        <dbReference type="ARBA" id="ARBA00022448"/>
    </source>
</evidence>
<comment type="caution">
    <text evidence="10">The sequence shown here is derived from an EMBL/GenBank/DDBJ whole genome shotgun (WGS) entry which is preliminary data.</text>
</comment>
<proteinExistence type="predicted"/>
<evidence type="ECO:0000256" key="4">
    <source>
        <dbReference type="ARBA" id="ARBA00022737"/>
    </source>
</evidence>
<keyword evidence="2" id="KW-0004">4Fe-4S</keyword>
<keyword evidence="5" id="KW-0249">Electron transport</keyword>
<organism evidence="10 11">
    <name type="scientific">Paenirhodobacter huangdaonensis</name>
    <dbReference type="NCBI Taxonomy" id="2501515"/>
    <lineage>
        <taxon>Bacteria</taxon>
        <taxon>Pseudomonadati</taxon>
        <taxon>Pseudomonadota</taxon>
        <taxon>Alphaproteobacteria</taxon>
        <taxon>Rhodobacterales</taxon>
        <taxon>Rhodobacter group</taxon>
        <taxon>Paenirhodobacter</taxon>
    </lineage>
</organism>
<evidence type="ECO:0000259" key="9">
    <source>
        <dbReference type="PROSITE" id="PS51379"/>
    </source>
</evidence>
<evidence type="ECO:0000256" key="6">
    <source>
        <dbReference type="ARBA" id="ARBA00023004"/>
    </source>
</evidence>
<feature type="domain" description="4Fe-4S ferredoxin-type" evidence="9">
    <location>
        <begin position="1"/>
        <end position="30"/>
    </location>
</feature>
<reference evidence="10" key="2">
    <citation type="submission" date="2019-01" db="EMBL/GenBank/DDBJ databases">
        <authorList>
            <person name="Li Y."/>
        </authorList>
    </citation>
    <scope>NUCLEOTIDE SEQUENCE [LARGE SCALE GENOMIC DNA]</scope>
    <source>
        <strain evidence="10">CGMCC 1.12963</strain>
    </source>
</reference>
<dbReference type="Pfam" id="PF13237">
    <property type="entry name" value="Fer4_10"/>
    <property type="match status" value="1"/>
</dbReference>
<reference evidence="10" key="1">
    <citation type="submission" date="2019-01" db="EMBL/GenBank/DDBJ databases">
        <title>Sinorhodobacter populi sp. nov. isolated from the symptomatic bark tissue of Populus euramericana canker.</title>
        <authorList>
            <person name="Xu G."/>
        </authorList>
    </citation>
    <scope>NUCLEOTIDE SEQUENCE [LARGE SCALE GENOMIC DNA]</scope>
    <source>
        <strain evidence="10">CGMCC 1.12963</strain>
    </source>
</reference>
<evidence type="ECO:0000313" key="11">
    <source>
        <dbReference type="Proteomes" id="UP000288071"/>
    </source>
</evidence>
<dbReference type="GO" id="GO:0046872">
    <property type="term" value="F:metal ion binding"/>
    <property type="evidence" value="ECO:0007669"/>
    <property type="project" value="UniProtKB-KW"/>
</dbReference>
<feature type="domain" description="4Fe-4S ferredoxin-type" evidence="9">
    <location>
        <begin position="31"/>
        <end position="61"/>
    </location>
</feature>
<dbReference type="SUPFAM" id="SSF54862">
    <property type="entry name" value="4Fe-4S ferredoxins"/>
    <property type="match status" value="1"/>
</dbReference>
<keyword evidence="6" id="KW-0408">Iron</keyword>
<dbReference type="PANTHER" id="PTHR43687">
    <property type="entry name" value="ADENYLYLSULFATE REDUCTASE, BETA SUBUNIT"/>
    <property type="match status" value="1"/>
</dbReference>
<accession>A0A3S3LGZ2</accession>
<keyword evidence="1" id="KW-0813">Transport</keyword>
<evidence type="ECO:0000256" key="3">
    <source>
        <dbReference type="ARBA" id="ARBA00022723"/>
    </source>
</evidence>
<feature type="region of interest" description="Disordered" evidence="8">
    <location>
        <begin position="88"/>
        <end position="132"/>
    </location>
</feature>
<keyword evidence="11" id="KW-1185">Reference proteome</keyword>
<evidence type="ECO:0000256" key="5">
    <source>
        <dbReference type="ARBA" id="ARBA00022982"/>
    </source>
</evidence>
<dbReference type="AlphaFoldDB" id="A0A3S3LGZ2"/>
<dbReference type="PROSITE" id="PS00198">
    <property type="entry name" value="4FE4S_FER_1"/>
    <property type="match status" value="2"/>
</dbReference>
<dbReference type="InterPro" id="IPR017900">
    <property type="entry name" value="4Fe4S_Fe_S_CS"/>
</dbReference>
<dbReference type="RefSeq" id="WP_128154129.1">
    <property type="nucleotide sequence ID" value="NZ_JBHSOM010000007.1"/>
</dbReference>
<name>A0A3S3LGZ2_9RHOB</name>
<keyword evidence="7" id="KW-0411">Iron-sulfur</keyword>
<keyword evidence="4" id="KW-0677">Repeat</keyword>
<evidence type="ECO:0000256" key="2">
    <source>
        <dbReference type="ARBA" id="ARBA00022485"/>
    </source>
</evidence>
<evidence type="ECO:0000313" key="10">
    <source>
        <dbReference type="EMBL" id="RWR54672.1"/>
    </source>
</evidence>
<dbReference type="GO" id="GO:0051539">
    <property type="term" value="F:4 iron, 4 sulfur cluster binding"/>
    <property type="evidence" value="ECO:0007669"/>
    <property type="project" value="UniProtKB-KW"/>
</dbReference>
<dbReference type="InterPro" id="IPR050572">
    <property type="entry name" value="Fe-S_Ferredoxin"/>
</dbReference>
<dbReference type="PROSITE" id="PS51379">
    <property type="entry name" value="4FE4S_FER_2"/>
    <property type="match status" value="2"/>
</dbReference>